<sequence>MFLLCSDFRWISSWFVRRRKSAIRDNSVSSFDPLKKEPVFSTDYPFVESYCLPSSEDMHSKENLLPTFDESFCKHGPLCSACPVDPTVLFHRKLSRASYMHSTPFASAHAPNVMLMPPLPPPPTAAIARDTDSNVVPIGSKFRTVPPAESPSLGYIPAAFPMDNSLASSQPHQNFSCCPPDGPGTSTSHHAFANAPALHNNNFMGSEQFIFTYTRQSFVPLPQPDDTTLFDGQVPLQDLRLPARHFDDQFSLPHTTLGPPSSQFYEPQMPDVSAVTKDLPFSERDWKALGFADLDSF</sequence>
<proteinExistence type="predicted"/>
<dbReference type="VEuPathDB" id="FungiDB:BD410DRAFT_787580"/>
<dbReference type="EMBL" id="ML170171">
    <property type="protein sequence ID" value="TDL23250.1"/>
    <property type="molecule type" value="Genomic_DNA"/>
</dbReference>
<gene>
    <name evidence="1" type="ORF">BD410DRAFT_787580</name>
</gene>
<name>A0A4Y7Q8U8_9AGAM</name>
<accession>A0A4Y7Q8U8</accession>
<evidence type="ECO:0000313" key="2">
    <source>
        <dbReference type="Proteomes" id="UP000294933"/>
    </source>
</evidence>
<reference evidence="1 2" key="1">
    <citation type="submission" date="2018-06" db="EMBL/GenBank/DDBJ databases">
        <title>A transcriptomic atlas of mushroom development highlights an independent origin of complex multicellularity.</title>
        <authorList>
            <consortium name="DOE Joint Genome Institute"/>
            <person name="Krizsan K."/>
            <person name="Almasi E."/>
            <person name="Merenyi Z."/>
            <person name="Sahu N."/>
            <person name="Viragh M."/>
            <person name="Koszo T."/>
            <person name="Mondo S."/>
            <person name="Kiss B."/>
            <person name="Balint B."/>
            <person name="Kues U."/>
            <person name="Barry K."/>
            <person name="Hegedus J.C."/>
            <person name="Henrissat B."/>
            <person name="Johnson J."/>
            <person name="Lipzen A."/>
            <person name="Ohm R."/>
            <person name="Nagy I."/>
            <person name="Pangilinan J."/>
            <person name="Yan J."/>
            <person name="Xiong Y."/>
            <person name="Grigoriev I.V."/>
            <person name="Hibbett D.S."/>
            <person name="Nagy L.G."/>
        </authorList>
    </citation>
    <scope>NUCLEOTIDE SEQUENCE [LARGE SCALE GENOMIC DNA]</scope>
    <source>
        <strain evidence="1 2">SZMC22713</strain>
    </source>
</reference>
<dbReference type="Proteomes" id="UP000294933">
    <property type="component" value="Unassembled WGS sequence"/>
</dbReference>
<dbReference type="AlphaFoldDB" id="A0A4Y7Q8U8"/>
<protein>
    <submittedName>
        <fullName evidence="1">Uncharacterized protein</fullName>
    </submittedName>
</protein>
<organism evidence="1 2">
    <name type="scientific">Rickenella mellea</name>
    <dbReference type="NCBI Taxonomy" id="50990"/>
    <lineage>
        <taxon>Eukaryota</taxon>
        <taxon>Fungi</taxon>
        <taxon>Dikarya</taxon>
        <taxon>Basidiomycota</taxon>
        <taxon>Agaricomycotina</taxon>
        <taxon>Agaricomycetes</taxon>
        <taxon>Hymenochaetales</taxon>
        <taxon>Rickenellaceae</taxon>
        <taxon>Rickenella</taxon>
    </lineage>
</organism>
<keyword evidence="2" id="KW-1185">Reference proteome</keyword>
<evidence type="ECO:0000313" key="1">
    <source>
        <dbReference type="EMBL" id="TDL23250.1"/>
    </source>
</evidence>